<feature type="domain" description="4Fe-4S ferredoxin-type" evidence="4">
    <location>
        <begin position="80"/>
        <end position="107"/>
    </location>
</feature>
<reference evidence="7 8" key="1">
    <citation type="submission" date="2018-06" db="EMBL/GenBank/DDBJ databases">
        <authorList>
            <consortium name="IHU Genomes"/>
        </authorList>
    </citation>
    <scope>NUCLEOTIDE SEQUENCE [LARGE SCALE GENOMIC DNA]</scope>
    <source>
        <strain evidence="7 8">NEC25</strain>
    </source>
</reference>
<evidence type="ECO:0000313" key="8">
    <source>
        <dbReference type="Proteomes" id="UP000431451"/>
    </source>
</evidence>
<dbReference type="GO" id="GO:0016491">
    <property type="term" value="F:oxidoreductase activity"/>
    <property type="evidence" value="ECO:0007669"/>
    <property type="project" value="UniProtKB-KW"/>
</dbReference>
<dbReference type="EC" id="1.3.1.108" evidence="7"/>
<dbReference type="PROSITE" id="PS00198">
    <property type="entry name" value="4FE4S_FER_1"/>
    <property type="match status" value="1"/>
</dbReference>
<dbReference type="GO" id="GO:0046872">
    <property type="term" value="F:metal ion binding"/>
    <property type="evidence" value="ECO:0007669"/>
    <property type="project" value="UniProtKB-KW"/>
</dbReference>
<sequence length="121" mass="14048">MFEKEEKKVKNISSLVRNRKKSDIEKSHLIIDRVFTNHFYKDVANFHEADRNFTVNNKCISCGLCVKRCPVNNITINEGKPVWNHKCELCLACIQSCSSEAINYAGKTEKRKRYLNPNVKL</sequence>
<reference evidence="6" key="3">
    <citation type="submission" date="2022-10" db="EMBL/GenBank/DDBJ databases">
        <authorList>
            <person name="Aires J."/>
            <person name="Mesa V."/>
        </authorList>
    </citation>
    <scope>NUCLEOTIDE SEQUENCE</scope>
    <source>
        <strain evidence="6">Clostridium neonatale JD116</strain>
    </source>
</reference>
<evidence type="ECO:0000256" key="2">
    <source>
        <dbReference type="ARBA" id="ARBA00023004"/>
    </source>
</evidence>
<evidence type="ECO:0000313" key="6">
    <source>
        <dbReference type="EMBL" id="CAI3657677.1"/>
    </source>
</evidence>
<evidence type="ECO:0000256" key="1">
    <source>
        <dbReference type="ARBA" id="ARBA00022723"/>
    </source>
</evidence>
<evidence type="ECO:0000313" key="5">
    <source>
        <dbReference type="EMBL" id="CAG9707364.1"/>
    </source>
</evidence>
<accession>A0A650MHX3</accession>
<evidence type="ECO:0000256" key="3">
    <source>
        <dbReference type="ARBA" id="ARBA00023014"/>
    </source>
</evidence>
<evidence type="ECO:0000313" key="7">
    <source>
        <dbReference type="EMBL" id="VCT84775.1"/>
    </source>
</evidence>
<keyword evidence="1" id="KW-0479">Metal-binding</keyword>
<dbReference type="PROSITE" id="PS51379">
    <property type="entry name" value="4FE4S_FER_2"/>
    <property type="match status" value="2"/>
</dbReference>
<dbReference type="NCBIfam" id="NF038196">
    <property type="entry name" value="ferrodoxin_EFR1"/>
    <property type="match status" value="1"/>
</dbReference>
<dbReference type="Gene3D" id="3.30.70.20">
    <property type="match status" value="1"/>
</dbReference>
<keyword evidence="7" id="KW-0560">Oxidoreductase</keyword>
<dbReference type="EMBL" id="CAKJVE010000004">
    <property type="protein sequence ID" value="CAG9707364.1"/>
    <property type="molecule type" value="Genomic_DNA"/>
</dbReference>
<dbReference type="InterPro" id="IPR017900">
    <property type="entry name" value="4Fe4S_Fe_S_CS"/>
</dbReference>
<organism evidence="7 8">
    <name type="scientific">Clostridium neonatale</name>
    <dbReference type="NCBI Taxonomy" id="137838"/>
    <lineage>
        <taxon>Bacteria</taxon>
        <taxon>Bacillati</taxon>
        <taxon>Bacillota</taxon>
        <taxon>Clostridia</taxon>
        <taxon>Eubacteriales</taxon>
        <taxon>Clostridiaceae</taxon>
        <taxon>Clostridium</taxon>
    </lineage>
</organism>
<dbReference type="EMBL" id="CAMTCP010000256">
    <property type="protein sequence ID" value="CAI3657677.1"/>
    <property type="molecule type" value="Genomic_DNA"/>
</dbReference>
<dbReference type="GO" id="GO:0051536">
    <property type="term" value="F:iron-sulfur cluster binding"/>
    <property type="evidence" value="ECO:0007669"/>
    <property type="project" value="UniProtKB-KW"/>
</dbReference>
<dbReference type="InterPro" id="IPR017896">
    <property type="entry name" value="4Fe4S_Fe-S-bd"/>
</dbReference>
<reference evidence="5" key="2">
    <citation type="submission" date="2021-10" db="EMBL/GenBank/DDBJ databases">
        <authorList>
            <person name="Mesa V."/>
        </authorList>
    </citation>
    <scope>NUCLEOTIDE SEQUENCE</scope>
    <source>
        <strain evidence="5">CC3_PB</strain>
    </source>
</reference>
<dbReference type="SUPFAM" id="SSF54862">
    <property type="entry name" value="4Fe-4S ferredoxins"/>
    <property type="match status" value="1"/>
</dbReference>
<dbReference type="EMBL" id="UWJD01000002">
    <property type="protein sequence ID" value="VCT84775.1"/>
    <property type="molecule type" value="Genomic_DNA"/>
</dbReference>
<gene>
    <name evidence="7" type="primary">carE_3</name>
    <name evidence="5" type="synonym">carE</name>
    <name evidence="6" type="ORF">CNEO2_570001</name>
    <name evidence="5" type="ORF">CNEO_42979</name>
    <name evidence="7" type="ORF">CNEONATNEC25_02376</name>
</gene>
<proteinExistence type="predicted"/>
<feature type="domain" description="4Fe-4S ferredoxin-type" evidence="4">
    <location>
        <begin position="51"/>
        <end position="79"/>
    </location>
</feature>
<keyword evidence="3" id="KW-0411">Iron-sulfur</keyword>
<protein>
    <submittedName>
        <fullName evidence="6">4Fe-4S ferredoxin</fullName>
    </submittedName>
    <submittedName>
        <fullName evidence="7">Caffeyl-CoA reductase-Etf complex subunit CarE</fullName>
        <ecNumber evidence="7">1.3.1.108</ecNumber>
    </submittedName>
</protein>
<dbReference type="AlphaFoldDB" id="A0A650MHX3"/>
<dbReference type="InterPro" id="IPR047964">
    <property type="entry name" value="EFR1-like"/>
</dbReference>
<dbReference type="Pfam" id="PF00037">
    <property type="entry name" value="Fer4"/>
    <property type="match status" value="1"/>
</dbReference>
<name>A0A650MHX3_9CLOT</name>
<dbReference type="Proteomes" id="UP000431451">
    <property type="component" value="Unassembled WGS sequence"/>
</dbReference>
<dbReference type="Proteomes" id="UP001189143">
    <property type="component" value="Unassembled WGS sequence"/>
</dbReference>
<dbReference type="Proteomes" id="UP000789738">
    <property type="component" value="Unassembled WGS sequence"/>
</dbReference>
<keyword evidence="2" id="KW-0408">Iron</keyword>
<evidence type="ECO:0000259" key="4">
    <source>
        <dbReference type="PROSITE" id="PS51379"/>
    </source>
</evidence>